<evidence type="ECO:0000313" key="2">
    <source>
        <dbReference type="EMBL" id="KAB1438589.1"/>
    </source>
</evidence>
<feature type="transmembrane region" description="Helical" evidence="1">
    <location>
        <begin position="78"/>
        <end position="95"/>
    </location>
</feature>
<organism evidence="2 3">
    <name type="scientific">Candidatus Galacturonatibacter soehngenii</name>
    <dbReference type="NCBI Taxonomy" id="2307010"/>
    <lineage>
        <taxon>Bacteria</taxon>
        <taxon>Bacillati</taxon>
        <taxon>Bacillota</taxon>
        <taxon>Clostridia</taxon>
        <taxon>Lachnospirales</taxon>
        <taxon>Lachnospiraceae</taxon>
        <taxon>Candidatus Galacturonatibacter</taxon>
    </lineage>
</organism>
<evidence type="ECO:0000313" key="3">
    <source>
        <dbReference type="Proteomes" id="UP000461768"/>
    </source>
</evidence>
<dbReference type="EMBL" id="WAGX01000005">
    <property type="protein sequence ID" value="KAB1438589.1"/>
    <property type="molecule type" value="Genomic_DNA"/>
</dbReference>
<reference evidence="2 3" key="1">
    <citation type="submission" date="2019-09" db="EMBL/GenBank/DDBJ databases">
        <authorList>
            <person name="Valk L.C."/>
        </authorList>
    </citation>
    <scope>NUCLEOTIDE SEQUENCE [LARGE SCALE GENOMIC DNA]</scope>
    <source>
        <strain evidence="2">GalUA</strain>
    </source>
</reference>
<dbReference type="AlphaFoldDB" id="A0A7V7UCF0"/>
<gene>
    <name evidence="2" type="ORF">F7O84_13755</name>
</gene>
<feature type="transmembrane region" description="Helical" evidence="1">
    <location>
        <begin position="37"/>
        <end position="57"/>
    </location>
</feature>
<name>A0A7V7UCF0_9FIRM</name>
<keyword evidence="3" id="KW-1185">Reference proteome</keyword>
<accession>A0A7V7UCF0</accession>
<dbReference type="RefSeq" id="WP_151146281.1">
    <property type="nucleotide sequence ID" value="NZ_WAGX01000005.1"/>
</dbReference>
<reference evidence="2 3" key="2">
    <citation type="submission" date="2020-02" db="EMBL/GenBank/DDBJ databases">
        <title>Candidatus Galacturonibacter soehngenii shows hetero-acetogenic catabolism of galacturonic acid but lacks a canonical carbon monoxide dehydrogenase/acetyl-CoA synthase complex.</title>
        <authorList>
            <person name="Diender M."/>
            <person name="Stouten G.R."/>
            <person name="Petersen J.F."/>
            <person name="Nielsen P.H."/>
            <person name="Dueholm M.S."/>
            <person name="Pronk J.T."/>
            <person name="Van Loosdrecht M.C.M."/>
        </authorList>
    </citation>
    <scope>NUCLEOTIDE SEQUENCE [LARGE SCALE GENOMIC DNA]</scope>
    <source>
        <strain evidence="2">GalUA</strain>
    </source>
</reference>
<dbReference type="Proteomes" id="UP000461768">
    <property type="component" value="Unassembled WGS sequence"/>
</dbReference>
<comment type="caution">
    <text evidence="2">The sequence shown here is derived from an EMBL/GenBank/DDBJ whole genome shotgun (WGS) entry which is preliminary data.</text>
</comment>
<feature type="transmembrane region" description="Helical" evidence="1">
    <location>
        <begin position="101"/>
        <end position="119"/>
    </location>
</feature>
<feature type="transmembrane region" description="Helical" evidence="1">
    <location>
        <begin position="12"/>
        <end position="31"/>
    </location>
</feature>
<dbReference type="OrthoDB" id="1778891at2"/>
<proteinExistence type="predicted"/>
<keyword evidence="1" id="KW-0812">Transmembrane</keyword>
<protein>
    <recommendedName>
        <fullName evidence="4">ATP synthase subunit I</fullName>
    </recommendedName>
</protein>
<evidence type="ECO:0000256" key="1">
    <source>
        <dbReference type="SAM" id="Phobius"/>
    </source>
</evidence>
<evidence type="ECO:0008006" key="4">
    <source>
        <dbReference type="Google" id="ProtNLM"/>
    </source>
</evidence>
<keyword evidence="1" id="KW-0472">Membrane</keyword>
<sequence>MRKRLPLIVRELLFLVIVYGILTEIIVLIVVKEWLFYSIGLMTGIILAIGMCIHMHISIEEAIDRGEAGAQKHISKTYALRSTVIFFVAGIIYYFKIGSIISLFIGIMGLKVAAYLQPFTHKYVQKYI</sequence>
<keyword evidence="1" id="KW-1133">Transmembrane helix</keyword>